<keyword evidence="2" id="KW-1185">Reference proteome</keyword>
<evidence type="ECO:0000313" key="1">
    <source>
        <dbReference type="EMBL" id="AUM59683.1"/>
    </source>
</evidence>
<dbReference type="GeneID" id="54987022"/>
<sequence>MLSALKPLRVLSDGTGVKTNMIPRDTFPGDELTAQEKKEYDYLGEELDGSAFFRFKGQVYGLHEFVKTEPDGPLHKGRWFGIASQSAFHAIVISFECVHEVVVGQVFS</sequence>
<dbReference type="RefSeq" id="YP_009796632.1">
    <property type="nucleotide sequence ID" value="NC_047902.1"/>
</dbReference>
<reference evidence="2" key="1">
    <citation type="submission" date="2017-11" db="EMBL/GenBank/DDBJ databases">
        <title>Genome sequence and characterization of the novel virulent phage PMBT3 infecting Pseudomonas sp.</title>
        <authorList>
            <person name="Koberg S."/>
            <person name="Brinks E."/>
            <person name="Heller K.J."/>
            <person name="Neve H."/>
            <person name="Franz C.M.A.P."/>
        </authorList>
    </citation>
    <scope>NUCLEOTIDE SEQUENCE [LARGE SCALE GENOMIC DNA]</scope>
</reference>
<name>A0A2I6PI06_9CAUD</name>
<proteinExistence type="predicted"/>
<dbReference type="KEGG" id="vg:54987022"/>
<evidence type="ECO:0000313" key="2">
    <source>
        <dbReference type="Proteomes" id="UP000240704"/>
    </source>
</evidence>
<accession>A0A2I6PI06</accession>
<dbReference type="Proteomes" id="UP000240704">
    <property type="component" value="Segment"/>
</dbReference>
<organism evidence="1 2">
    <name type="scientific">Pseudomonas phage PMBT3</name>
    <dbReference type="NCBI Taxonomy" id="2059856"/>
    <lineage>
        <taxon>Viruses</taxon>
        <taxon>Duplodnaviria</taxon>
        <taxon>Heunggongvirae</taxon>
        <taxon>Uroviricota</taxon>
        <taxon>Caudoviricetes</taxon>
        <taxon>Maxrubnervirus</taxon>
        <taxon>Maxrubnervirus PMBT3</taxon>
    </lineage>
</organism>
<dbReference type="EMBL" id="MG596799">
    <property type="protein sequence ID" value="AUM59683.1"/>
    <property type="molecule type" value="Genomic_DNA"/>
</dbReference>
<protein>
    <submittedName>
        <fullName evidence="1">Uncharacterized protein</fullName>
    </submittedName>
</protein>